<dbReference type="PANTHER" id="PTHR43191">
    <property type="entry name" value="RRNA METHYLTRANSFERASE 3"/>
    <property type="match status" value="1"/>
</dbReference>
<dbReference type="InterPro" id="IPR029028">
    <property type="entry name" value="Alpha/beta_knot_MTases"/>
</dbReference>
<dbReference type="GO" id="GO:0032259">
    <property type="term" value="P:methylation"/>
    <property type="evidence" value="ECO:0007669"/>
    <property type="project" value="UniProtKB-KW"/>
</dbReference>
<name>A0A8J4E4E2_9ACTN</name>
<comment type="similarity">
    <text evidence="1">Belongs to the class IV-like SAM-binding methyltransferase superfamily. RNA methyltransferase TrmH family.</text>
</comment>
<dbReference type="Gene3D" id="3.30.1330.30">
    <property type="match status" value="1"/>
</dbReference>
<dbReference type="SUPFAM" id="SSF75217">
    <property type="entry name" value="alpha/beta knot"/>
    <property type="match status" value="1"/>
</dbReference>
<dbReference type="InterPro" id="IPR001537">
    <property type="entry name" value="SpoU_MeTrfase"/>
</dbReference>
<dbReference type="EMBL" id="BOPG01000061">
    <property type="protein sequence ID" value="GIJ60928.1"/>
    <property type="molecule type" value="Genomic_DNA"/>
</dbReference>
<evidence type="ECO:0000256" key="3">
    <source>
        <dbReference type="ARBA" id="ARBA00022679"/>
    </source>
</evidence>
<proteinExistence type="inferred from homology"/>
<evidence type="ECO:0000256" key="2">
    <source>
        <dbReference type="ARBA" id="ARBA00022603"/>
    </source>
</evidence>
<feature type="domain" description="tRNA/rRNA methyltransferase SpoU type" evidence="4">
    <location>
        <begin position="120"/>
        <end position="261"/>
    </location>
</feature>
<dbReference type="AlphaFoldDB" id="A0A8J4E4E2"/>
<dbReference type="Pfam" id="PF22435">
    <property type="entry name" value="MRM3-like_sub_bind"/>
    <property type="match status" value="1"/>
</dbReference>
<dbReference type="GO" id="GO:0006396">
    <property type="term" value="P:RNA processing"/>
    <property type="evidence" value="ECO:0007669"/>
    <property type="project" value="InterPro"/>
</dbReference>
<evidence type="ECO:0000259" key="5">
    <source>
        <dbReference type="Pfam" id="PF22435"/>
    </source>
</evidence>
<keyword evidence="7" id="KW-1185">Reference proteome</keyword>
<evidence type="ECO:0000256" key="1">
    <source>
        <dbReference type="ARBA" id="ARBA00007228"/>
    </source>
</evidence>
<dbReference type="Gene3D" id="3.40.1280.10">
    <property type="match status" value="1"/>
</dbReference>
<evidence type="ECO:0000313" key="6">
    <source>
        <dbReference type="EMBL" id="GIJ60928.1"/>
    </source>
</evidence>
<dbReference type="InterPro" id="IPR029064">
    <property type="entry name" value="Ribosomal_eL30-like_sf"/>
</dbReference>
<protein>
    <submittedName>
        <fullName evidence="6">23S rRNA methyltransferase</fullName>
    </submittedName>
</protein>
<dbReference type="InterPro" id="IPR029026">
    <property type="entry name" value="tRNA_m1G_MTases_N"/>
</dbReference>
<evidence type="ECO:0000313" key="7">
    <source>
        <dbReference type="Proteomes" id="UP000612585"/>
    </source>
</evidence>
<accession>A0A8J4E4E2</accession>
<sequence length="270" mass="30645">MPSLQPIGAQHPKVRQVQSIQRNSAPNPHRLFIAEGLWAHNLLLEHDIPIDTFFWSPEAAYGDEAHKRAEELAHRAYNAYEISAKTLERISERDRPDGLLSLAPLPQWDPENLDLPPDALVMVADGMEIPGNLGTLIRTLDACRVDCLILTNRRTRLTHPKVFRASQGMVLTTPIVEFEQPEGAIAWLRANNFDIFLADTDDAKNYRRHRYGGRRTAFVLGAERYGIPKAWYQPEFKRVFVPMLGKADSLNVSVSAAVLLYEARAQKEQW</sequence>
<evidence type="ECO:0000259" key="4">
    <source>
        <dbReference type="Pfam" id="PF00588"/>
    </source>
</evidence>
<dbReference type="PANTHER" id="PTHR43191:SF2">
    <property type="entry name" value="RRNA METHYLTRANSFERASE 3, MITOCHONDRIAL"/>
    <property type="match status" value="1"/>
</dbReference>
<keyword evidence="2 6" id="KW-0489">Methyltransferase</keyword>
<keyword evidence="3" id="KW-0808">Transferase</keyword>
<dbReference type="InterPro" id="IPR053888">
    <property type="entry name" value="MRM3-like_sub_bind"/>
</dbReference>
<feature type="domain" description="MRM3-like substrate binding" evidence="5">
    <location>
        <begin position="12"/>
        <end position="100"/>
    </location>
</feature>
<dbReference type="InterPro" id="IPR051259">
    <property type="entry name" value="rRNA_Methyltransferase"/>
</dbReference>
<dbReference type="RefSeq" id="WP_373320383.1">
    <property type="nucleotide sequence ID" value="NZ_BOPG01000061.1"/>
</dbReference>
<dbReference type="Proteomes" id="UP000612585">
    <property type="component" value="Unassembled WGS sequence"/>
</dbReference>
<dbReference type="GO" id="GO:0003723">
    <property type="term" value="F:RNA binding"/>
    <property type="evidence" value="ECO:0007669"/>
    <property type="project" value="InterPro"/>
</dbReference>
<organism evidence="6 7">
    <name type="scientific">Virgisporangium aurantiacum</name>
    <dbReference type="NCBI Taxonomy" id="175570"/>
    <lineage>
        <taxon>Bacteria</taxon>
        <taxon>Bacillati</taxon>
        <taxon>Actinomycetota</taxon>
        <taxon>Actinomycetes</taxon>
        <taxon>Micromonosporales</taxon>
        <taxon>Micromonosporaceae</taxon>
        <taxon>Virgisporangium</taxon>
    </lineage>
</organism>
<dbReference type="SUPFAM" id="SSF55315">
    <property type="entry name" value="L30e-like"/>
    <property type="match status" value="1"/>
</dbReference>
<comment type="caution">
    <text evidence="6">The sequence shown here is derived from an EMBL/GenBank/DDBJ whole genome shotgun (WGS) entry which is preliminary data.</text>
</comment>
<dbReference type="Pfam" id="PF00588">
    <property type="entry name" value="SpoU_methylase"/>
    <property type="match status" value="1"/>
</dbReference>
<gene>
    <name evidence="6" type="ORF">Vau01_084440</name>
</gene>
<dbReference type="GO" id="GO:0008173">
    <property type="term" value="F:RNA methyltransferase activity"/>
    <property type="evidence" value="ECO:0007669"/>
    <property type="project" value="InterPro"/>
</dbReference>
<reference evidence="6" key="1">
    <citation type="submission" date="2021-01" db="EMBL/GenBank/DDBJ databases">
        <title>Whole genome shotgun sequence of Virgisporangium aurantiacum NBRC 16421.</title>
        <authorList>
            <person name="Komaki H."/>
            <person name="Tamura T."/>
        </authorList>
    </citation>
    <scope>NUCLEOTIDE SEQUENCE</scope>
    <source>
        <strain evidence="6">NBRC 16421</strain>
    </source>
</reference>